<dbReference type="Pfam" id="PF14226">
    <property type="entry name" value="DIOX_N"/>
    <property type="match status" value="1"/>
</dbReference>
<dbReference type="Proteomes" id="UP001148299">
    <property type="component" value="Unassembled WGS sequence"/>
</dbReference>
<gene>
    <name evidence="4" type="ORF">N7541_000408</name>
</gene>
<dbReference type="InterPro" id="IPR026992">
    <property type="entry name" value="DIOX_N"/>
</dbReference>
<organism evidence="4 5">
    <name type="scientific">Penicillium brevicompactum</name>
    <dbReference type="NCBI Taxonomy" id="5074"/>
    <lineage>
        <taxon>Eukaryota</taxon>
        <taxon>Fungi</taxon>
        <taxon>Dikarya</taxon>
        <taxon>Ascomycota</taxon>
        <taxon>Pezizomycotina</taxon>
        <taxon>Eurotiomycetes</taxon>
        <taxon>Eurotiomycetidae</taxon>
        <taxon>Eurotiales</taxon>
        <taxon>Aspergillaceae</taxon>
        <taxon>Penicillium</taxon>
    </lineage>
</organism>
<dbReference type="InterPro" id="IPR005123">
    <property type="entry name" value="Oxoglu/Fe-dep_dioxygenase_dom"/>
</dbReference>
<dbReference type="InterPro" id="IPR050231">
    <property type="entry name" value="Iron_ascorbate_oxido_reductase"/>
</dbReference>
<evidence type="ECO:0000313" key="5">
    <source>
        <dbReference type="Proteomes" id="UP001148299"/>
    </source>
</evidence>
<keyword evidence="2" id="KW-0479">Metal-binding</keyword>
<dbReference type="GO" id="GO:0044283">
    <property type="term" value="P:small molecule biosynthetic process"/>
    <property type="evidence" value="ECO:0007669"/>
    <property type="project" value="UniProtKB-ARBA"/>
</dbReference>
<dbReference type="GO" id="GO:0016491">
    <property type="term" value="F:oxidoreductase activity"/>
    <property type="evidence" value="ECO:0007669"/>
    <property type="project" value="UniProtKB-KW"/>
</dbReference>
<keyword evidence="5" id="KW-1185">Reference proteome</keyword>
<dbReference type="AlphaFoldDB" id="A0A9W9RUE7"/>
<evidence type="ECO:0000256" key="2">
    <source>
        <dbReference type="RuleBase" id="RU003682"/>
    </source>
</evidence>
<evidence type="ECO:0000313" key="4">
    <source>
        <dbReference type="EMBL" id="KAJ5366467.1"/>
    </source>
</evidence>
<dbReference type="InterPro" id="IPR027443">
    <property type="entry name" value="IPNS-like_sf"/>
</dbReference>
<keyword evidence="2" id="KW-0408">Iron</keyword>
<dbReference type="PROSITE" id="PS51471">
    <property type="entry name" value="FE2OG_OXY"/>
    <property type="match status" value="1"/>
</dbReference>
<accession>A0A9W9RUE7</accession>
<evidence type="ECO:0000256" key="1">
    <source>
        <dbReference type="ARBA" id="ARBA00008056"/>
    </source>
</evidence>
<evidence type="ECO:0000259" key="3">
    <source>
        <dbReference type="PROSITE" id="PS51471"/>
    </source>
</evidence>
<sequence>MTVDIASNEFALLRIVNMKRLSQSDNQEVRELVLAAKTDGMFYLDFSDFDSDLYTGMVNDIYSLSRSLFNLGLEEKLRYDIDTLTDLKTNGYKPIKRNLGGTPGQRDGFESYTIPPSSIFELTDEPFPRPTPIDEHWDTLRQFTIICRTSADIILQALSEALDLPAARGFESFHRQSESTLDIIRMLRYESADPAENSTMCIPQTAHTDLGSITLLFSNRPGLQLCPRGSDKWLYVKPQPNSAIVNLGDAISVWSNGAFQSALHRVASLPNRGMAERYSFGYLMRPVNNAPMCSLLNYPEGELERSIPSCQEWMQAKFVALRGKTEIGGTAILTGRPESFPIS</sequence>
<reference evidence="4" key="1">
    <citation type="submission" date="2022-12" db="EMBL/GenBank/DDBJ databases">
        <authorList>
            <person name="Petersen C."/>
        </authorList>
    </citation>
    <scope>NUCLEOTIDE SEQUENCE</scope>
    <source>
        <strain evidence="4">IBT 35675</strain>
    </source>
</reference>
<comment type="caution">
    <text evidence="4">The sequence shown here is derived from an EMBL/GenBank/DDBJ whole genome shotgun (WGS) entry which is preliminary data.</text>
</comment>
<dbReference type="PANTHER" id="PTHR47990">
    <property type="entry name" value="2-OXOGLUTARATE (2OG) AND FE(II)-DEPENDENT OXYGENASE SUPERFAMILY PROTEIN-RELATED"/>
    <property type="match status" value="1"/>
</dbReference>
<reference evidence="4" key="2">
    <citation type="journal article" date="2023" name="IMA Fungus">
        <title>Comparative genomic study of the Penicillium genus elucidates a diverse pangenome and 15 lateral gene transfer events.</title>
        <authorList>
            <person name="Petersen C."/>
            <person name="Sorensen T."/>
            <person name="Nielsen M.R."/>
            <person name="Sondergaard T.E."/>
            <person name="Sorensen J.L."/>
            <person name="Fitzpatrick D.A."/>
            <person name="Frisvad J.C."/>
            <person name="Nielsen K.L."/>
        </authorList>
    </citation>
    <scope>NUCLEOTIDE SEQUENCE</scope>
    <source>
        <strain evidence="4">IBT 35675</strain>
    </source>
</reference>
<dbReference type="Gene3D" id="2.60.120.330">
    <property type="entry name" value="B-lactam Antibiotic, Isopenicillin N Synthase, Chain"/>
    <property type="match status" value="1"/>
</dbReference>
<dbReference type="SUPFAM" id="SSF51197">
    <property type="entry name" value="Clavaminate synthase-like"/>
    <property type="match status" value="1"/>
</dbReference>
<dbReference type="Pfam" id="PF03171">
    <property type="entry name" value="2OG-FeII_Oxy"/>
    <property type="match status" value="1"/>
</dbReference>
<name>A0A9W9RUE7_PENBR</name>
<comment type="similarity">
    <text evidence="1 2">Belongs to the iron/ascorbate-dependent oxidoreductase family.</text>
</comment>
<dbReference type="GO" id="GO:0046872">
    <property type="term" value="F:metal ion binding"/>
    <property type="evidence" value="ECO:0007669"/>
    <property type="project" value="UniProtKB-KW"/>
</dbReference>
<proteinExistence type="inferred from homology"/>
<feature type="domain" description="Fe2OG dioxygenase" evidence="3">
    <location>
        <begin position="180"/>
        <end position="286"/>
    </location>
</feature>
<dbReference type="EMBL" id="JAPZBR010000001">
    <property type="protein sequence ID" value="KAJ5366467.1"/>
    <property type="molecule type" value="Genomic_DNA"/>
</dbReference>
<protein>
    <submittedName>
        <fullName evidence="4">Oxidoreductase 2OG-Fe(II) oxygenase family</fullName>
    </submittedName>
</protein>
<dbReference type="InterPro" id="IPR044861">
    <property type="entry name" value="IPNS-like_FE2OG_OXY"/>
</dbReference>
<keyword evidence="2" id="KW-0560">Oxidoreductase</keyword>